<dbReference type="PANTHER" id="PTHR30252">
    <property type="entry name" value="INNER MEMBRANE PEPTIDE TRANSPORTER"/>
    <property type="match status" value="1"/>
</dbReference>
<feature type="transmembrane region" description="Helical" evidence="6">
    <location>
        <begin position="189"/>
        <end position="207"/>
    </location>
</feature>
<comment type="subcellular location">
    <subcellularLocation>
        <location evidence="1">Cell membrane</location>
        <topology evidence="1">Multi-pass membrane protein</topology>
    </subcellularLocation>
</comment>
<dbReference type="Pfam" id="PF02554">
    <property type="entry name" value="CstA"/>
    <property type="match status" value="2"/>
</dbReference>
<evidence type="ECO:0000256" key="5">
    <source>
        <dbReference type="ARBA" id="ARBA00023136"/>
    </source>
</evidence>
<feature type="transmembrane region" description="Helical" evidence="6">
    <location>
        <begin position="245"/>
        <end position="268"/>
    </location>
</feature>
<name>A0A7C2Z2Y3_9CREN</name>
<gene>
    <name evidence="8" type="ORF">ENO39_03470</name>
</gene>
<comment type="caution">
    <text evidence="8">The sequence shown here is derived from an EMBL/GenBank/DDBJ whole genome shotgun (WGS) entry which is preliminary data.</text>
</comment>
<dbReference type="PANTHER" id="PTHR30252:SF0">
    <property type="entry name" value="PEPTIDE TRANSPORTER CSTA"/>
    <property type="match status" value="1"/>
</dbReference>
<evidence type="ECO:0000256" key="6">
    <source>
        <dbReference type="SAM" id="Phobius"/>
    </source>
</evidence>
<dbReference type="EMBL" id="DSFH01000048">
    <property type="protein sequence ID" value="HEW64097.1"/>
    <property type="molecule type" value="Genomic_DNA"/>
</dbReference>
<dbReference type="RefSeq" id="WP_272985430.1">
    <property type="nucleotide sequence ID" value="NZ_DSFH01000048.1"/>
</dbReference>
<feature type="transmembrane region" description="Helical" evidence="6">
    <location>
        <begin position="480"/>
        <end position="498"/>
    </location>
</feature>
<evidence type="ECO:0000259" key="7">
    <source>
        <dbReference type="Pfam" id="PF02554"/>
    </source>
</evidence>
<evidence type="ECO:0000256" key="1">
    <source>
        <dbReference type="ARBA" id="ARBA00004651"/>
    </source>
</evidence>
<keyword evidence="3 6" id="KW-0812">Transmembrane</keyword>
<reference evidence="8" key="1">
    <citation type="journal article" date="2020" name="mSystems">
        <title>Genome- and Community-Level Interaction Insights into Carbon Utilization and Element Cycling Functions of Hydrothermarchaeota in Hydrothermal Sediment.</title>
        <authorList>
            <person name="Zhou Z."/>
            <person name="Liu Y."/>
            <person name="Xu W."/>
            <person name="Pan J."/>
            <person name="Luo Z.H."/>
            <person name="Li M."/>
        </authorList>
    </citation>
    <scope>NUCLEOTIDE SEQUENCE [LARGE SCALE GENOMIC DNA]</scope>
    <source>
        <strain evidence="8">SpSt-1261</strain>
    </source>
</reference>
<feature type="domain" description="CstA N-terminal" evidence="7">
    <location>
        <begin position="396"/>
        <end position="522"/>
    </location>
</feature>
<evidence type="ECO:0000256" key="3">
    <source>
        <dbReference type="ARBA" id="ARBA00022692"/>
    </source>
</evidence>
<dbReference type="AlphaFoldDB" id="A0A7C2Z2Y3"/>
<dbReference type="InterPro" id="IPR003706">
    <property type="entry name" value="CstA_N"/>
</dbReference>
<evidence type="ECO:0000256" key="4">
    <source>
        <dbReference type="ARBA" id="ARBA00022989"/>
    </source>
</evidence>
<feature type="transmembrane region" description="Helical" evidence="6">
    <location>
        <begin position="336"/>
        <end position="356"/>
    </location>
</feature>
<keyword evidence="4 6" id="KW-1133">Transmembrane helix</keyword>
<dbReference type="GO" id="GO:0009267">
    <property type="term" value="P:cellular response to starvation"/>
    <property type="evidence" value="ECO:0007669"/>
    <property type="project" value="InterPro"/>
</dbReference>
<proteinExistence type="predicted"/>
<feature type="domain" description="CstA N-terminal" evidence="7">
    <location>
        <begin position="11"/>
        <end position="358"/>
    </location>
</feature>
<organism evidence="8">
    <name type="scientific">Fervidicoccus fontis</name>
    <dbReference type="NCBI Taxonomy" id="683846"/>
    <lineage>
        <taxon>Archaea</taxon>
        <taxon>Thermoproteota</taxon>
        <taxon>Thermoprotei</taxon>
        <taxon>Fervidicoccales</taxon>
        <taxon>Fervidicoccaceae</taxon>
        <taxon>Fervidicoccus</taxon>
    </lineage>
</organism>
<evidence type="ECO:0000256" key="2">
    <source>
        <dbReference type="ARBA" id="ARBA00022475"/>
    </source>
</evidence>
<evidence type="ECO:0000313" key="8">
    <source>
        <dbReference type="EMBL" id="HEW64097.1"/>
    </source>
</evidence>
<dbReference type="GO" id="GO:0005886">
    <property type="term" value="C:plasma membrane"/>
    <property type="evidence" value="ECO:0007669"/>
    <property type="project" value="UniProtKB-SubCell"/>
</dbReference>
<dbReference type="InterPro" id="IPR051605">
    <property type="entry name" value="CstA"/>
</dbReference>
<feature type="transmembrane region" description="Helical" evidence="6">
    <location>
        <begin position="548"/>
        <end position="574"/>
    </location>
</feature>
<feature type="transmembrane region" description="Helical" evidence="6">
    <location>
        <begin position="6"/>
        <end position="23"/>
    </location>
</feature>
<sequence>MTIYPWLILLLLGVWYILFYKFYGGYFHKRIAEAKDENITPAHKYFDGIDYVPANKYILYGHHVGAIAGTGPIAGPTMAMAWGWLPGILWIAIANVVLGAVHDYLALIASIRHEGKTIAFVSGQVLSKRTQYIFQWYILFSLILVIAAFVIFDVQVFMSTPSTATAILWFMPIAIFVGVLMYKLNFKLPYAVVTGVVLLLLAMYAGYKLPLVINNFNAWITILLIYGWMAGWLPLWYFLQPRDFLNVYIMWGGIILGAIGLILARIPIQLDALSSFTWKVVGGQPSPVYPTIVLVIACGALSGYHSLVASGTTARQLNSELDAQAIGYGGMLTEGLVAMTVALSVATMIPFAYSYYNNVPLDQVLANKSVLYNYIISSTLPSFIRSYGFVWYKAFDIPLAIGTLFAGLWFATFDFAVLDTTNRLARFTWNEIVEPLRIRAPTAHKILSNRYLGSLVALLIGGSLAYTGALSYVYPAFSGANQLLAALALITTSSYVYYELRRSLKQSLLAFVPAFFLWITVTSALFWYEFKVAIPKLQTGLATGNGTAIYLGASLSTIVAILLILDIILILEFIDVTRKKRKR</sequence>
<keyword evidence="2" id="KW-1003">Cell membrane</keyword>
<feature type="transmembrane region" description="Helical" evidence="6">
    <location>
        <begin position="132"/>
        <end position="152"/>
    </location>
</feature>
<feature type="transmembrane region" description="Helical" evidence="6">
    <location>
        <begin position="88"/>
        <end position="111"/>
    </location>
</feature>
<protein>
    <submittedName>
        <fullName evidence="8">Carbon starvation protein A</fullName>
    </submittedName>
</protein>
<dbReference type="Proteomes" id="UP000886076">
    <property type="component" value="Unassembled WGS sequence"/>
</dbReference>
<accession>A0A7C2Z2Y3</accession>
<feature type="transmembrane region" description="Helical" evidence="6">
    <location>
        <begin position="510"/>
        <end position="528"/>
    </location>
</feature>
<keyword evidence="5 6" id="KW-0472">Membrane</keyword>
<feature type="transmembrane region" description="Helical" evidence="6">
    <location>
        <begin position="64"/>
        <end position="82"/>
    </location>
</feature>
<feature type="transmembrane region" description="Helical" evidence="6">
    <location>
        <begin position="451"/>
        <end position="474"/>
    </location>
</feature>
<feature type="transmembrane region" description="Helical" evidence="6">
    <location>
        <begin position="397"/>
        <end position="418"/>
    </location>
</feature>
<feature type="transmembrane region" description="Helical" evidence="6">
    <location>
        <begin position="288"/>
        <end position="307"/>
    </location>
</feature>
<feature type="transmembrane region" description="Helical" evidence="6">
    <location>
        <begin position="219"/>
        <end position="238"/>
    </location>
</feature>
<feature type="transmembrane region" description="Helical" evidence="6">
    <location>
        <begin position="164"/>
        <end position="182"/>
    </location>
</feature>